<dbReference type="SMART" id="SM00342">
    <property type="entry name" value="HTH_ARAC"/>
    <property type="match status" value="1"/>
</dbReference>
<keyword evidence="6" id="KW-1185">Reference proteome</keyword>
<organism evidence="5 6">
    <name type="scientific">Winogradskyella pelagia</name>
    <dbReference type="NCBI Taxonomy" id="2819984"/>
    <lineage>
        <taxon>Bacteria</taxon>
        <taxon>Pseudomonadati</taxon>
        <taxon>Bacteroidota</taxon>
        <taxon>Flavobacteriia</taxon>
        <taxon>Flavobacteriales</taxon>
        <taxon>Flavobacteriaceae</taxon>
        <taxon>Winogradskyella</taxon>
    </lineage>
</organism>
<name>A0ABS3T5H2_9FLAO</name>
<dbReference type="PRINTS" id="PR00032">
    <property type="entry name" value="HTHARAC"/>
</dbReference>
<comment type="caution">
    <text evidence="5">The sequence shown here is derived from an EMBL/GenBank/DDBJ whole genome shotgun (WGS) entry which is preliminary data.</text>
</comment>
<evidence type="ECO:0000256" key="1">
    <source>
        <dbReference type="ARBA" id="ARBA00023015"/>
    </source>
</evidence>
<reference evidence="5 6" key="1">
    <citation type="submission" date="2021-03" db="EMBL/GenBank/DDBJ databases">
        <title>Winogradskyella sp. nov., isolated from costal sediment.</title>
        <authorList>
            <person name="Gao C."/>
        </authorList>
    </citation>
    <scope>NUCLEOTIDE SEQUENCE [LARGE SCALE GENOMIC DNA]</scope>
    <source>
        <strain evidence="5 6">DF17</strain>
    </source>
</reference>
<keyword evidence="3" id="KW-0804">Transcription</keyword>
<evidence type="ECO:0000259" key="4">
    <source>
        <dbReference type="PROSITE" id="PS01124"/>
    </source>
</evidence>
<dbReference type="PANTHER" id="PTHR43280">
    <property type="entry name" value="ARAC-FAMILY TRANSCRIPTIONAL REGULATOR"/>
    <property type="match status" value="1"/>
</dbReference>
<dbReference type="Pfam" id="PF12833">
    <property type="entry name" value="HTH_18"/>
    <property type="match status" value="1"/>
</dbReference>
<keyword evidence="2" id="KW-0238">DNA-binding</keyword>
<dbReference type="Gene3D" id="3.30.70.1230">
    <property type="entry name" value="Nucleotide cyclase"/>
    <property type="match status" value="1"/>
</dbReference>
<dbReference type="InterPro" id="IPR020449">
    <property type="entry name" value="Tscrpt_reg_AraC-type_HTH"/>
</dbReference>
<proteinExistence type="predicted"/>
<dbReference type="Gene3D" id="1.10.10.60">
    <property type="entry name" value="Homeodomain-like"/>
    <property type="match status" value="1"/>
</dbReference>
<dbReference type="RefSeq" id="WP_208154337.1">
    <property type="nucleotide sequence ID" value="NZ_JAGEVF010000006.1"/>
</dbReference>
<dbReference type="InterPro" id="IPR009057">
    <property type="entry name" value="Homeodomain-like_sf"/>
</dbReference>
<evidence type="ECO:0000256" key="3">
    <source>
        <dbReference type="ARBA" id="ARBA00023163"/>
    </source>
</evidence>
<dbReference type="EMBL" id="JAGEVF010000006">
    <property type="protein sequence ID" value="MBO3116980.1"/>
    <property type="molecule type" value="Genomic_DNA"/>
</dbReference>
<dbReference type="PANTHER" id="PTHR43280:SF2">
    <property type="entry name" value="HTH-TYPE TRANSCRIPTIONAL REGULATOR EXSA"/>
    <property type="match status" value="1"/>
</dbReference>
<protein>
    <submittedName>
        <fullName evidence="5">Helix-turn-helix transcriptional regulator</fullName>
    </submittedName>
</protein>
<evidence type="ECO:0000313" key="6">
    <source>
        <dbReference type="Proteomes" id="UP000676776"/>
    </source>
</evidence>
<evidence type="ECO:0000256" key="2">
    <source>
        <dbReference type="ARBA" id="ARBA00023125"/>
    </source>
</evidence>
<accession>A0ABS3T5H2</accession>
<dbReference type="SUPFAM" id="SSF46689">
    <property type="entry name" value="Homeodomain-like"/>
    <property type="match status" value="1"/>
</dbReference>
<dbReference type="Proteomes" id="UP000676776">
    <property type="component" value="Unassembled WGS sequence"/>
</dbReference>
<feature type="domain" description="HTH araC/xylS-type" evidence="4">
    <location>
        <begin position="150"/>
        <end position="249"/>
    </location>
</feature>
<dbReference type="SUPFAM" id="SSF55073">
    <property type="entry name" value="Nucleotide cyclase"/>
    <property type="match status" value="1"/>
</dbReference>
<dbReference type="InterPro" id="IPR029787">
    <property type="entry name" value="Nucleotide_cyclase"/>
</dbReference>
<gene>
    <name evidence="5" type="ORF">J4050_09485</name>
</gene>
<sequence length="252" mass="28921">MILMVIELSDFLSRVESVQYTIFTQKFHSSVHKTLKKNNGILKKTDNNNYWVSFNSVNDAIQCALEVRHKFKYVTPKHKSFSRRLQMALTVSNKAETSSFTTAARLCEMTKDQVVIVEAVRDLYESKNLHAEIDKTLIRVLNPKEEEFLIKLSAYLSNHWANPDVTVRTLGNAFGLSYSQLHTVLIKLVGKTPNKVIKDYKLHKALELLYLRDGSISKIADKIGFSSPSYFSHCFLKKYGVRPSKYLQQHAV</sequence>
<dbReference type="PROSITE" id="PS01124">
    <property type="entry name" value="HTH_ARAC_FAMILY_2"/>
    <property type="match status" value="1"/>
</dbReference>
<keyword evidence="1" id="KW-0805">Transcription regulation</keyword>
<dbReference type="InterPro" id="IPR018060">
    <property type="entry name" value="HTH_AraC"/>
</dbReference>
<evidence type="ECO:0000313" key="5">
    <source>
        <dbReference type="EMBL" id="MBO3116980.1"/>
    </source>
</evidence>